<dbReference type="OrthoDB" id="1786162at2"/>
<evidence type="ECO:0000313" key="4">
    <source>
        <dbReference type="Proteomes" id="UP000009234"/>
    </source>
</evidence>
<organism evidence="3 4">
    <name type="scientific">Desulforamulus ruminis (strain ATCC 23193 / DSM 2154 / NCIMB 8452 / DL)</name>
    <name type="common">Desulfotomaculum ruminis</name>
    <dbReference type="NCBI Taxonomy" id="696281"/>
    <lineage>
        <taxon>Bacteria</taxon>
        <taxon>Bacillati</taxon>
        <taxon>Bacillota</taxon>
        <taxon>Clostridia</taxon>
        <taxon>Eubacteriales</taxon>
        <taxon>Peptococcaceae</taxon>
        <taxon>Desulforamulus</taxon>
    </lineage>
</organism>
<reference evidence="4" key="1">
    <citation type="submission" date="2011-05" db="EMBL/GenBank/DDBJ databases">
        <title>Complete sequence of Desulfotomaculum ruminis DSM 2154.</title>
        <authorList>
            <person name="Lucas S."/>
            <person name="Copeland A."/>
            <person name="Lapidus A."/>
            <person name="Cheng J.-F."/>
            <person name="Goodwin L."/>
            <person name="Pitluck S."/>
            <person name="Lu M."/>
            <person name="Detter J.C."/>
            <person name="Han C."/>
            <person name="Tapia R."/>
            <person name="Land M."/>
            <person name="Hauser L."/>
            <person name="Kyrpides N."/>
            <person name="Ivanova N."/>
            <person name="Mikhailova N."/>
            <person name="Pagani I."/>
            <person name="Stams A.J.M."/>
            <person name="Plugge C.M."/>
            <person name="Muyzer G."/>
            <person name="Kuever J."/>
            <person name="Parshina S.N."/>
            <person name="Ivanova A.E."/>
            <person name="Nazina T.N."/>
            <person name="Brambilla E."/>
            <person name="Spring S."/>
            <person name="Klenk H.-P."/>
            <person name="Woyke T."/>
        </authorList>
    </citation>
    <scope>NUCLEOTIDE SEQUENCE [LARGE SCALE GENOMIC DNA]</scope>
    <source>
        <strain evidence="4">ATCC 23193 / DSM 2154 / NCIB 8452 / DL</strain>
    </source>
</reference>
<dbReference type="HOGENOM" id="CLU_719099_0_0_9"/>
<accession>F6DQI4</accession>
<sequence>MWVYWFALILITLILYFPFKKIFSKDTAAAISLSALGLGSLFPLFRFYFPAEQTYALGAILVLALGICIALGKSRCAPQDQDSPEPEPALAVYDTTASTELPGITPAEWIALSSPEARSKDPDPPKLSAQAPEEQNPPKDDSLWEPVPAKDENRPVSPVMPEGSEADSCQPEETDLEPAVSSAKPADQEFFSPAELMESAPEVIAAVEVERDAVEGQKQEQAPEASEPETPEKIILEDPRVEDLRTTNSEETVFPEHPLPEADPLNAAEPVFPTAQAMAAEGLRLARQKDYVGAVRQLNRVLAKNPKPEVLYLAVSELSSIYQHLGLYPMASDIIAAFVGHPDLSGHPGLSHLKQKRKFILALINVLKHAGLGQLPYQEVPEKVRREAFRSSLK</sequence>
<proteinExistence type="predicted"/>
<dbReference type="eggNOG" id="ENOG5033HG0">
    <property type="taxonomic scope" value="Bacteria"/>
</dbReference>
<reference evidence="3 4" key="2">
    <citation type="journal article" date="2012" name="Stand. Genomic Sci.">
        <title>Complete genome sequence of the sulfate-reducing firmicute Desulfotomaculum ruminis type strain (DL(T)).</title>
        <authorList>
            <person name="Spring S."/>
            <person name="Visser M."/>
            <person name="Lu M."/>
            <person name="Copeland A."/>
            <person name="Lapidus A."/>
            <person name="Lucas S."/>
            <person name="Cheng J.F."/>
            <person name="Han C."/>
            <person name="Tapia R."/>
            <person name="Goodwin L.A."/>
            <person name="Pitluck S."/>
            <person name="Ivanova N."/>
            <person name="Land M."/>
            <person name="Hauser L."/>
            <person name="Larimer F."/>
            <person name="Rohde M."/>
            <person name="Goker M."/>
            <person name="Detter J.C."/>
            <person name="Kyrpides N.C."/>
            <person name="Woyke T."/>
            <person name="Schaap P.J."/>
            <person name="Plugge C.M."/>
            <person name="Muyzer G."/>
            <person name="Kuever J."/>
            <person name="Pereira I.A."/>
            <person name="Parshina S.N."/>
            <person name="Bernier-Latmani R."/>
            <person name="Stams A.J."/>
            <person name="Klenk H.P."/>
        </authorList>
    </citation>
    <scope>NUCLEOTIDE SEQUENCE [LARGE SCALE GENOMIC DNA]</scope>
    <source>
        <strain evidence="4">ATCC 23193 / DSM 2154 / NCIB 8452 / DL</strain>
    </source>
</reference>
<feature type="transmembrane region" description="Helical" evidence="2">
    <location>
        <begin position="6"/>
        <end position="23"/>
    </location>
</feature>
<gene>
    <name evidence="3" type="ordered locus">Desru_2652</name>
</gene>
<dbReference type="Proteomes" id="UP000009234">
    <property type="component" value="Chromosome"/>
</dbReference>
<feature type="region of interest" description="Disordered" evidence="1">
    <location>
        <begin position="115"/>
        <end position="184"/>
    </location>
</feature>
<name>F6DQI4_DESRL</name>
<keyword evidence="2" id="KW-1133">Transmembrane helix</keyword>
<feature type="transmembrane region" description="Helical" evidence="2">
    <location>
        <begin position="55"/>
        <end position="72"/>
    </location>
</feature>
<protein>
    <submittedName>
        <fullName evidence="3">Uncharacterized protein</fullName>
    </submittedName>
</protein>
<keyword evidence="2" id="KW-0472">Membrane</keyword>
<dbReference type="AlphaFoldDB" id="F6DQI4"/>
<evidence type="ECO:0000313" key="3">
    <source>
        <dbReference type="EMBL" id="AEG60878.1"/>
    </source>
</evidence>
<evidence type="ECO:0000256" key="1">
    <source>
        <dbReference type="SAM" id="MobiDB-lite"/>
    </source>
</evidence>
<keyword evidence="4" id="KW-1185">Reference proteome</keyword>
<feature type="compositionally biased region" description="Basic and acidic residues" evidence="1">
    <location>
        <begin position="136"/>
        <end position="154"/>
    </location>
</feature>
<evidence type="ECO:0000256" key="2">
    <source>
        <dbReference type="SAM" id="Phobius"/>
    </source>
</evidence>
<dbReference type="EMBL" id="CP002780">
    <property type="protein sequence ID" value="AEG60878.1"/>
    <property type="molecule type" value="Genomic_DNA"/>
</dbReference>
<dbReference type="RefSeq" id="WP_013842634.1">
    <property type="nucleotide sequence ID" value="NC_015589.1"/>
</dbReference>
<keyword evidence="2" id="KW-0812">Transmembrane</keyword>
<feature type="transmembrane region" description="Helical" evidence="2">
    <location>
        <begin position="30"/>
        <end position="49"/>
    </location>
</feature>
<dbReference type="KEGG" id="dru:Desru_2652"/>
<dbReference type="STRING" id="696281.Desru_2652"/>